<organism evidence="1 2">
    <name type="scientific">Actinopolyspora mortivallis</name>
    <dbReference type="NCBI Taxonomy" id="33906"/>
    <lineage>
        <taxon>Bacteria</taxon>
        <taxon>Bacillati</taxon>
        <taxon>Actinomycetota</taxon>
        <taxon>Actinomycetes</taxon>
        <taxon>Actinopolysporales</taxon>
        <taxon>Actinopolysporaceae</taxon>
        <taxon>Actinopolyspora</taxon>
    </lineage>
</organism>
<comment type="caution">
    <text evidence="1">The sequence shown here is derived from an EMBL/GenBank/DDBJ whole genome shotgun (WGS) entry which is preliminary data.</text>
</comment>
<keyword evidence="2" id="KW-1185">Reference proteome</keyword>
<gene>
    <name evidence="1" type="ORF">CEP50_03205</name>
</gene>
<proteinExistence type="predicted"/>
<dbReference type="InParanoid" id="A0A2T0H0F4"/>
<dbReference type="AlphaFoldDB" id="A0A2T0H0F4"/>
<name>A0A2T0H0F4_ACTMO</name>
<dbReference type="Proteomes" id="UP000239352">
    <property type="component" value="Unassembled WGS sequence"/>
</dbReference>
<sequence>MTMNERKSGFDFSGASFTGAQNFAAGGTARVDQVFVGDSGGGELEELRRLVAELVGLLEQHSRTDVDSARAHDQATELEELLRQHTPDSDSVRKRWSRLRPLLDTLGHTGSVASIAGLVSSLF</sequence>
<protein>
    <submittedName>
        <fullName evidence="1">Uncharacterized protein</fullName>
    </submittedName>
</protein>
<dbReference type="EMBL" id="PVSR01000002">
    <property type="protein sequence ID" value="PRW64839.1"/>
    <property type="molecule type" value="Genomic_DNA"/>
</dbReference>
<dbReference type="STRING" id="1050202.GCA_000384035_00635"/>
<evidence type="ECO:0000313" key="1">
    <source>
        <dbReference type="EMBL" id="PRW64839.1"/>
    </source>
</evidence>
<evidence type="ECO:0000313" key="2">
    <source>
        <dbReference type="Proteomes" id="UP000239352"/>
    </source>
</evidence>
<reference evidence="1 2" key="1">
    <citation type="submission" date="2018-03" db="EMBL/GenBank/DDBJ databases">
        <title>Actinopolyspora mortivallis from Sahara, screening for active biomolecules.</title>
        <authorList>
            <person name="Selama O."/>
            <person name="Wellington E.M.H."/>
            <person name="Hacene H."/>
        </authorList>
    </citation>
    <scope>NUCLEOTIDE SEQUENCE [LARGE SCALE GENOMIC DNA]</scope>
    <source>
        <strain evidence="1 2">M5A</strain>
    </source>
</reference>
<accession>A0A2T0H0F4</accession>